<gene>
    <name evidence="8" type="primary">wzx</name>
    <name evidence="8" type="ORF">GCM10007906_22870</name>
</gene>
<feature type="transmembrane region" description="Helical" evidence="7">
    <location>
        <begin position="115"/>
        <end position="134"/>
    </location>
</feature>
<evidence type="ECO:0000313" key="9">
    <source>
        <dbReference type="Proteomes" id="UP001156669"/>
    </source>
</evidence>
<dbReference type="CDD" id="cd13127">
    <property type="entry name" value="MATE_tuaB_like"/>
    <property type="match status" value="1"/>
</dbReference>
<keyword evidence="6 7" id="KW-0472">Membrane</keyword>
<sequence length="480" mass="53026">MSSLKQKVTKGLKWSAIERLTTQLVQLLVMLMLARLLGPTAFGLIGILAVFIAISQVFVDSGMSSALIRKLDRTEHDFATAFYFNIAISLLCYALLYACAPMIATFYEQPELNPLMKWIGLVVIINAFTVIPRAKLTIEMDFKTQAKASVLAVLTSSIVGLSMAYHGFGVWSLVAQTLTFAFANAVLINLIYRWRPTLGPSLKSFNELFGFGSKLLVSGLIDSIYQNIYQLIIGKQFNAIDVGHFTQANQLTKVPAQTFTAIIQRVTYPMLSGMQEQPGKLNAAYLLTLRLAAVVVFPLLMGLALLADTLLPMILGEVWKPAAILVTILAFGLILYPIHAINLNYLQVKGRSDLFLKLEIIKKLITTAILFITVPLGVTAICIGVVVQSHLSLIINTYYNGKLGKLTLISQLRGLLPIWLLSFSVCILSRMIAEIVAVNSIVITLLTLFIAIPLYILSVKVFQNDLYQHVLSALLKKKNR</sequence>
<dbReference type="Pfam" id="PF13440">
    <property type="entry name" value="Polysacc_synt_3"/>
    <property type="match status" value="1"/>
</dbReference>
<evidence type="ECO:0000256" key="4">
    <source>
        <dbReference type="ARBA" id="ARBA00022692"/>
    </source>
</evidence>
<keyword evidence="5 7" id="KW-1133">Transmembrane helix</keyword>
<evidence type="ECO:0000256" key="6">
    <source>
        <dbReference type="ARBA" id="ARBA00023136"/>
    </source>
</evidence>
<feature type="transmembrane region" description="Helical" evidence="7">
    <location>
        <begin position="408"/>
        <end position="428"/>
    </location>
</feature>
<feature type="transmembrane region" description="Helical" evidence="7">
    <location>
        <begin position="364"/>
        <end position="388"/>
    </location>
</feature>
<keyword evidence="9" id="KW-1185">Reference proteome</keyword>
<name>A0ABQ5Y3T9_9VIBR</name>
<dbReference type="EMBL" id="BSOE01000046">
    <property type="protein sequence ID" value="GLR04699.1"/>
    <property type="molecule type" value="Genomic_DNA"/>
</dbReference>
<feature type="transmembrane region" description="Helical" evidence="7">
    <location>
        <begin position="171"/>
        <end position="192"/>
    </location>
</feature>
<feature type="transmembrane region" description="Helical" evidence="7">
    <location>
        <begin position="44"/>
        <end position="68"/>
    </location>
</feature>
<feature type="transmembrane region" description="Helical" evidence="7">
    <location>
        <begin position="284"/>
        <end position="307"/>
    </location>
</feature>
<dbReference type="PANTHER" id="PTHR30250:SF10">
    <property type="entry name" value="LIPOPOLYSACCHARIDE BIOSYNTHESIS PROTEIN WZXC"/>
    <property type="match status" value="1"/>
</dbReference>
<evidence type="ECO:0000256" key="2">
    <source>
        <dbReference type="ARBA" id="ARBA00007430"/>
    </source>
</evidence>
<evidence type="ECO:0000256" key="1">
    <source>
        <dbReference type="ARBA" id="ARBA00004651"/>
    </source>
</evidence>
<comment type="caution">
    <text evidence="8">The sequence shown here is derived from an EMBL/GenBank/DDBJ whole genome shotgun (WGS) entry which is preliminary data.</text>
</comment>
<organism evidence="8 9">
    <name type="scientific">Vibrio hyugaensis</name>
    <dbReference type="NCBI Taxonomy" id="1534743"/>
    <lineage>
        <taxon>Bacteria</taxon>
        <taxon>Pseudomonadati</taxon>
        <taxon>Pseudomonadota</taxon>
        <taxon>Gammaproteobacteria</taxon>
        <taxon>Vibrionales</taxon>
        <taxon>Vibrionaceae</taxon>
        <taxon>Vibrio</taxon>
    </lineage>
</organism>
<accession>A0ABQ5Y3T9</accession>
<dbReference type="RefSeq" id="WP_045399344.1">
    <property type="nucleotide sequence ID" value="NZ_BBLD01000021.1"/>
</dbReference>
<evidence type="ECO:0000256" key="7">
    <source>
        <dbReference type="SAM" id="Phobius"/>
    </source>
</evidence>
<keyword evidence="4 7" id="KW-0812">Transmembrane</keyword>
<feature type="transmembrane region" description="Helical" evidence="7">
    <location>
        <begin position="435"/>
        <end position="457"/>
    </location>
</feature>
<feature type="transmembrane region" description="Helical" evidence="7">
    <location>
        <begin position="146"/>
        <end position="165"/>
    </location>
</feature>
<evidence type="ECO:0000256" key="5">
    <source>
        <dbReference type="ARBA" id="ARBA00022989"/>
    </source>
</evidence>
<keyword evidence="3" id="KW-1003">Cell membrane</keyword>
<feature type="transmembrane region" description="Helical" evidence="7">
    <location>
        <begin position="322"/>
        <end position="343"/>
    </location>
</feature>
<comment type="similarity">
    <text evidence="2">Belongs to the polysaccharide synthase family.</text>
</comment>
<proteinExistence type="inferred from homology"/>
<protein>
    <submittedName>
        <fullName evidence="8">Lipopolysaccharide biosynthesis protein</fullName>
    </submittedName>
</protein>
<evidence type="ECO:0000256" key="3">
    <source>
        <dbReference type="ARBA" id="ARBA00022475"/>
    </source>
</evidence>
<feature type="transmembrane region" description="Helical" evidence="7">
    <location>
        <begin position="80"/>
        <end position="103"/>
    </location>
</feature>
<evidence type="ECO:0000313" key="8">
    <source>
        <dbReference type="EMBL" id="GLR04699.1"/>
    </source>
</evidence>
<dbReference type="InterPro" id="IPR050833">
    <property type="entry name" value="Poly_Biosynth_Transport"/>
</dbReference>
<reference evidence="9" key="1">
    <citation type="journal article" date="2019" name="Int. J. Syst. Evol. Microbiol.">
        <title>The Global Catalogue of Microorganisms (GCM) 10K type strain sequencing project: providing services to taxonomists for standard genome sequencing and annotation.</title>
        <authorList>
            <consortium name="The Broad Institute Genomics Platform"/>
            <consortium name="The Broad Institute Genome Sequencing Center for Infectious Disease"/>
            <person name="Wu L."/>
            <person name="Ma J."/>
        </authorList>
    </citation>
    <scope>NUCLEOTIDE SEQUENCE [LARGE SCALE GENOMIC DNA]</scope>
    <source>
        <strain evidence="9">NBRC 110633</strain>
    </source>
</reference>
<dbReference type="PANTHER" id="PTHR30250">
    <property type="entry name" value="PST FAMILY PREDICTED COLANIC ACID TRANSPORTER"/>
    <property type="match status" value="1"/>
</dbReference>
<comment type="subcellular location">
    <subcellularLocation>
        <location evidence="1">Cell membrane</location>
        <topology evidence="1">Multi-pass membrane protein</topology>
    </subcellularLocation>
</comment>
<dbReference type="Proteomes" id="UP001156669">
    <property type="component" value="Unassembled WGS sequence"/>
</dbReference>